<keyword evidence="6" id="KW-0677">Repeat</keyword>
<evidence type="ECO:0000256" key="9">
    <source>
        <dbReference type="ARBA" id="ARBA00023157"/>
    </source>
</evidence>
<dbReference type="Pfam" id="PF00090">
    <property type="entry name" value="TSP_1"/>
    <property type="match status" value="2"/>
</dbReference>
<dbReference type="GO" id="GO:0008045">
    <property type="term" value="P:motor neuron axon guidance"/>
    <property type="evidence" value="ECO:0007669"/>
    <property type="project" value="TreeGrafter"/>
</dbReference>
<evidence type="ECO:0000313" key="18">
    <source>
        <dbReference type="Proteomes" id="UP000038040"/>
    </source>
</evidence>
<dbReference type="SUPFAM" id="SSF48726">
    <property type="entry name" value="Immunoglobulin"/>
    <property type="match status" value="1"/>
</dbReference>
<keyword evidence="12 13" id="KW-0393">Immunoglobulin domain</keyword>
<proteinExistence type="inferred from homology"/>
<gene>
    <name evidence="17" type="ORF">DME_LOCUS5843</name>
</gene>
<dbReference type="Proteomes" id="UP000038040">
    <property type="component" value="Unplaced"/>
</dbReference>
<dbReference type="InterPro" id="IPR000906">
    <property type="entry name" value="ZU5_dom"/>
</dbReference>
<dbReference type="FunFam" id="2.60.40.10:FF:000032">
    <property type="entry name" value="palladin isoform X1"/>
    <property type="match status" value="1"/>
</dbReference>
<evidence type="ECO:0000313" key="19">
    <source>
        <dbReference type="Proteomes" id="UP000274756"/>
    </source>
</evidence>
<accession>A0A158Q324</accession>
<dbReference type="PROSITE" id="PS50092">
    <property type="entry name" value="TSP1"/>
    <property type="match status" value="2"/>
</dbReference>
<evidence type="ECO:0000256" key="2">
    <source>
        <dbReference type="ARBA" id="ARBA00009844"/>
    </source>
</evidence>
<evidence type="ECO:0000256" key="13">
    <source>
        <dbReference type="RuleBase" id="RU367033"/>
    </source>
</evidence>
<evidence type="ECO:0000256" key="7">
    <source>
        <dbReference type="ARBA" id="ARBA00022989"/>
    </source>
</evidence>
<dbReference type="PANTHER" id="PTHR12582:SF47">
    <property type="entry name" value="NETRIN RECEPTOR UNC-5"/>
    <property type="match status" value="1"/>
</dbReference>
<dbReference type="InterPro" id="IPR013783">
    <property type="entry name" value="Ig-like_fold"/>
</dbReference>
<protein>
    <recommendedName>
        <fullName evidence="13">Netrin receptor UNC5</fullName>
    </recommendedName>
</protein>
<dbReference type="Gene3D" id="2.60.220.30">
    <property type="match status" value="1"/>
</dbReference>
<dbReference type="InterPro" id="IPR036383">
    <property type="entry name" value="TSP1_rpt_sf"/>
</dbReference>
<dbReference type="Pfam" id="PF13927">
    <property type="entry name" value="Ig_3"/>
    <property type="match status" value="1"/>
</dbReference>
<dbReference type="InterPro" id="IPR003598">
    <property type="entry name" value="Ig_sub2"/>
</dbReference>
<dbReference type="PROSITE" id="PS51145">
    <property type="entry name" value="ZU5"/>
    <property type="match status" value="1"/>
</dbReference>
<dbReference type="SMART" id="SM00408">
    <property type="entry name" value="IGc2"/>
    <property type="match status" value="1"/>
</dbReference>
<dbReference type="SUPFAM" id="SSF47986">
    <property type="entry name" value="DEATH domain"/>
    <property type="match status" value="1"/>
</dbReference>
<dbReference type="Pfam" id="PF17217">
    <property type="entry name" value="UPA"/>
    <property type="match status" value="1"/>
</dbReference>
<comment type="function">
    <text evidence="13">Receptor for netrin required for axon guidance. Mediates axon repulsion of neuronal growth cones in the developing nervous system upon ligand binding.</text>
</comment>
<feature type="transmembrane region" description="Helical" evidence="13">
    <location>
        <begin position="349"/>
        <end position="374"/>
    </location>
</feature>
<comment type="similarity">
    <text evidence="2 13">Belongs to the unc-5 family.</text>
</comment>
<dbReference type="InterPro" id="IPR033772">
    <property type="entry name" value="UPA"/>
</dbReference>
<keyword evidence="11" id="KW-0325">Glycoprotein</keyword>
<dbReference type="InterPro" id="IPR057755">
    <property type="entry name" value="UNC5A-D-like_N"/>
</dbReference>
<evidence type="ECO:0000313" key="17">
    <source>
        <dbReference type="EMBL" id="VDN55870.1"/>
    </source>
</evidence>
<dbReference type="AlphaFoldDB" id="A0A158Q324"/>
<name>A0A158Q324_DRAME</name>
<dbReference type="Gene3D" id="1.10.533.10">
    <property type="entry name" value="Death Domain, Fas"/>
    <property type="match status" value="1"/>
</dbReference>
<evidence type="ECO:0000256" key="10">
    <source>
        <dbReference type="ARBA" id="ARBA00023170"/>
    </source>
</evidence>
<dbReference type="InterPro" id="IPR000488">
    <property type="entry name" value="Death_dom"/>
</dbReference>
<dbReference type="OrthoDB" id="5973910at2759"/>
<organism evidence="18 20">
    <name type="scientific">Dracunculus medinensis</name>
    <name type="common">Guinea worm</name>
    <dbReference type="NCBI Taxonomy" id="318479"/>
    <lineage>
        <taxon>Eukaryota</taxon>
        <taxon>Metazoa</taxon>
        <taxon>Ecdysozoa</taxon>
        <taxon>Nematoda</taxon>
        <taxon>Chromadorea</taxon>
        <taxon>Rhabditida</taxon>
        <taxon>Spirurina</taxon>
        <taxon>Dracunculoidea</taxon>
        <taxon>Dracunculidae</taxon>
        <taxon>Dracunculus</taxon>
    </lineage>
</organism>
<dbReference type="SMART" id="SM00209">
    <property type="entry name" value="TSP1"/>
    <property type="match status" value="2"/>
</dbReference>
<dbReference type="PROSITE" id="PS50017">
    <property type="entry name" value="DEATH_DOMAIN"/>
    <property type="match status" value="1"/>
</dbReference>
<evidence type="ECO:0000259" key="16">
    <source>
        <dbReference type="PROSITE" id="PS51145"/>
    </source>
</evidence>
<dbReference type="SUPFAM" id="SSF82895">
    <property type="entry name" value="TSP-1 type 1 repeat"/>
    <property type="match status" value="1"/>
</dbReference>
<dbReference type="InterPro" id="IPR011029">
    <property type="entry name" value="DEATH-like_dom_sf"/>
</dbReference>
<evidence type="ECO:0000256" key="12">
    <source>
        <dbReference type="ARBA" id="ARBA00023319"/>
    </source>
</evidence>
<sequence>MNEVVLLESPLSTYIIRSKPAELSCRALYAKRIRFKCNGYWLDDSRHKLQVGSDPATHVPYMRVSVEITRQEIDSNAQFGDYTCHCYASADSDSQAVRSDSARIRIAYIRKHFYQAPVSENVPEGRTLQMHCSPPDADPKVEIFWLKDGKEIENQADSNIIIANDGSLIISAARLNDSGNYTCEARNIANKRTTDPAQIIVYVDGQWAEWSSWSGSCRVDCGNLKSEIEWRKSNRLEIEGIWPKLVRRRTCNNPAPINGGAFCPGDEEETKLCEVDCVIDGQWSQWSAWSRCSENCHRFRTRECDAPRPFNGGQTCIGRDLDTKNCTKGEGYCILQPPTLIGYSVEAQMAMYAGLFSVIILSLIIFVLIGILFCRCRRWCGRKKQNDIYFPETSAHVRTVLLQQQQQQRLFDDAMDCVKIVPNGSEFYTLTTTASPPHPIVPLSSLTLRSIKSAQSGYSSSKKVAGSRAALITECSSSNSSNGKTTLIRTSSPASDENYATLYDYVGDVNEHYGSLDLSNLPQAVLPAYVNRNGATLELRKSDVSLLVPEGAFSEEKAVFIAISEDNSDRPKLSEGDTILSGVVMIGLCDNNEEETIIHRPLVVSFKHCANVFPKDNWIFMVYTKSNLANDWELSAKLGEENINTPIYCQISLNKCYIMTEQFGKILLVGRPRRAPSTKRVRIAAFGPLYGISNDFSIRVYCIPETGISLQNVLAQEENTGILLTQLDDFLLKEKGALCICLEDISTGLAIKPKAQYLEIPDTHHLWCTLSGLHCSLKPDIPENLLENSTGRIVIYQKGNTESRQVLQFDMRKTASCCESEYDDSSSHNFLLDSNTRWKLAEIFDTPTDPEKDWRGLAKKLNLHRYIQYFATRPGLSPTTLILDLWEAVELGSQRAILDLLQAVRIMGRPEAVLVLEDYLAQSSHLLSNND</sequence>
<dbReference type="Gene3D" id="2.60.40.10">
    <property type="entry name" value="Immunoglobulins"/>
    <property type="match status" value="2"/>
</dbReference>
<keyword evidence="8 13" id="KW-0472">Membrane</keyword>
<evidence type="ECO:0000259" key="14">
    <source>
        <dbReference type="PROSITE" id="PS50017"/>
    </source>
</evidence>
<keyword evidence="9" id="KW-1015">Disulfide bond</keyword>
<dbReference type="SMART" id="SM00409">
    <property type="entry name" value="IG"/>
    <property type="match status" value="1"/>
</dbReference>
<dbReference type="Pfam" id="PF00791">
    <property type="entry name" value="ZU5"/>
    <property type="match status" value="1"/>
</dbReference>
<keyword evidence="7 13" id="KW-1133">Transmembrane helix</keyword>
<feature type="domain" description="Death" evidence="14">
    <location>
        <begin position="853"/>
        <end position="920"/>
    </location>
</feature>
<dbReference type="PANTHER" id="PTHR12582">
    <property type="entry name" value="NETRIN RECEPTOR UNC5"/>
    <property type="match status" value="1"/>
</dbReference>
<dbReference type="EMBL" id="UYYG01001153">
    <property type="protein sequence ID" value="VDN55870.1"/>
    <property type="molecule type" value="Genomic_DNA"/>
</dbReference>
<evidence type="ECO:0000256" key="8">
    <source>
        <dbReference type="ARBA" id="ARBA00023136"/>
    </source>
</evidence>
<keyword evidence="19" id="KW-1185">Reference proteome</keyword>
<dbReference type="InterPro" id="IPR007110">
    <property type="entry name" value="Ig-like_dom"/>
</dbReference>
<dbReference type="Proteomes" id="UP000274756">
    <property type="component" value="Unassembled WGS sequence"/>
</dbReference>
<dbReference type="InterPro" id="IPR037936">
    <property type="entry name" value="UNC5A-D"/>
</dbReference>
<dbReference type="WBParaSite" id="DME_0000148301-mRNA-1">
    <property type="protein sequence ID" value="DME_0000148301-mRNA-1"/>
    <property type="gene ID" value="DME_0000148301"/>
</dbReference>
<evidence type="ECO:0000256" key="11">
    <source>
        <dbReference type="ARBA" id="ARBA00023180"/>
    </source>
</evidence>
<evidence type="ECO:0000256" key="1">
    <source>
        <dbReference type="ARBA" id="ARBA00004479"/>
    </source>
</evidence>
<dbReference type="PROSITE" id="PS50835">
    <property type="entry name" value="IG_LIKE"/>
    <property type="match status" value="1"/>
</dbReference>
<dbReference type="GO" id="GO:0005886">
    <property type="term" value="C:plasma membrane"/>
    <property type="evidence" value="ECO:0007669"/>
    <property type="project" value="UniProtKB-SubCell"/>
</dbReference>
<dbReference type="SMART" id="SM00005">
    <property type="entry name" value="DEATH"/>
    <property type="match status" value="1"/>
</dbReference>
<reference evidence="17 19" key="2">
    <citation type="submission" date="2018-11" db="EMBL/GenBank/DDBJ databases">
        <authorList>
            <consortium name="Pathogen Informatics"/>
        </authorList>
    </citation>
    <scope>NUCLEOTIDE SEQUENCE [LARGE SCALE GENOMIC DNA]</scope>
</reference>
<keyword evidence="3 13" id="KW-0217">Developmental protein</keyword>
<dbReference type="FunFam" id="2.20.100.10:FF:000002">
    <property type="entry name" value="Unc-5 netrin receptor C"/>
    <property type="match status" value="1"/>
</dbReference>
<keyword evidence="5" id="KW-0732">Signal</keyword>
<dbReference type="InterPro" id="IPR036179">
    <property type="entry name" value="Ig-like_dom_sf"/>
</dbReference>
<feature type="domain" description="Ig-like" evidence="15">
    <location>
        <begin position="111"/>
        <end position="200"/>
    </location>
</feature>
<dbReference type="Pfam" id="PF25609">
    <property type="entry name" value="Unc5_NetrinR_N"/>
    <property type="match status" value="1"/>
</dbReference>
<evidence type="ECO:0000256" key="6">
    <source>
        <dbReference type="ARBA" id="ARBA00022737"/>
    </source>
</evidence>
<keyword evidence="4 13" id="KW-0812">Transmembrane</keyword>
<dbReference type="GO" id="GO:0005042">
    <property type="term" value="F:netrin receptor activity"/>
    <property type="evidence" value="ECO:0007669"/>
    <property type="project" value="UniProtKB-UniRule"/>
</dbReference>
<evidence type="ECO:0000256" key="3">
    <source>
        <dbReference type="ARBA" id="ARBA00022473"/>
    </source>
</evidence>
<dbReference type="STRING" id="318479.A0A158Q324"/>
<evidence type="ECO:0000256" key="5">
    <source>
        <dbReference type="ARBA" id="ARBA00022729"/>
    </source>
</evidence>
<dbReference type="SMART" id="SM00218">
    <property type="entry name" value="ZU5"/>
    <property type="match status" value="1"/>
</dbReference>
<evidence type="ECO:0000313" key="20">
    <source>
        <dbReference type="WBParaSite" id="DME_0000148301-mRNA-1"/>
    </source>
</evidence>
<dbReference type="Pfam" id="PF00531">
    <property type="entry name" value="Death"/>
    <property type="match status" value="1"/>
</dbReference>
<evidence type="ECO:0000256" key="4">
    <source>
        <dbReference type="ARBA" id="ARBA00022692"/>
    </source>
</evidence>
<comment type="subcellular location">
    <subcellularLocation>
        <location evidence="13">Cell membrane</location>
        <topology evidence="13">Single-pass type I membrane protein</topology>
    </subcellularLocation>
    <subcellularLocation>
        <location evidence="1">Membrane</location>
        <topology evidence="1">Single-pass type I membrane protein</topology>
    </subcellularLocation>
</comment>
<feature type="domain" description="ZU5" evidence="16">
    <location>
        <begin position="524"/>
        <end position="672"/>
    </location>
</feature>
<dbReference type="InterPro" id="IPR000884">
    <property type="entry name" value="TSP1_rpt"/>
</dbReference>
<evidence type="ECO:0000259" key="15">
    <source>
        <dbReference type="PROSITE" id="PS50835"/>
    </source>
</evidence>
<keyword evidence="10 13" id="KW-0675">Receptor</keyword>
<dbReference type="InterPro" id="IPR003599">
    <property type="entry name" value="Ig_sub"/>
</dbReference>
<dbReference type="Gene3D" id="2.20.100.10">
    <property type="entry name" value="Thrombospondin type-1 (TSP1) repeat"/>
    <property type="match status" value="2"/>
</dbReference>
<reference evidence="20" key="1">
    <citation type="submission" date="2016-04" db="UniProtKB">
        <authorList>
            <consortium name="WormBaseParasite"/>
        </authorList>
    </citation>
    <scope>IDENTIFICATION</scope>
</reference>